<keyword evidence="3" id="KW-1185">Reference proteome</keyword>
<name>A0A835CGI9_9FABA</name>
<proteinExistence type="predicted"/>
<keyword evidence="1" id="KW-0732">Signal</keyword>
<evidence type="ECO:0000256" key="1">
    <source>
        <dbReference type="SAM" id="SignalP"/>
    </source>
</evidence>
<dbReference type="Proteomes" id="UP000634136">
    <property type="component" value="Unassembled WGS sequence"/>
</dbReference>
<accession>A0A835CGI9</accession>
<feature type="chain" id="PRO_5032419747" evidence="1">
    <location>
        <begin position="28"/>
        <end position="78"/>
    </location>
</feature>
<organism evidence="2 3">
    <name type="scientific">Senna tora</name>
    <dbReference type="NCBI Taxonomy" id="362788"/>
    <lineage>
        <taxon>Eukaryota</taxon>
        <taxon>Viridiplantae</taxon>
        <taxon>Streptophyta</taxon>
        <taxon>Embryophyta</taxon>
        <taxon>Tracheophyta</taxon>
        <taxon>Spermatophyta</taxon>
        <taxon>Magnoliopsida</taxon>
        <taxon>eudicotyledons</taxon>
        <taxon>Gunneridae</taxon>
        <taxon>Pentapetalae</taxon>
        <taxon>rosids</taxon>
        <taxon>fabids</taxon>
        <taxon>Fabales</taxon>
        <taxon>Fabaceae</taxon>
        <taxon>Caesalpinioideae</taxon>
        <taxon>Cassia clade</taxon>
        <taxon>Senna</taxon>
    </lineage>
</organism>
<evidence type="ECO:0000313" key="2">
    <source>
        <dbReference type="EMBL" id="KAF7840781.1"/>
    </source>
</evidence>
<gene>
    <name evidence="2" type="ORF">G2W53_003079</name>
</gene>
<protein>
    <submittedName>
        <fullName evidence="2">Uncharacterized protein</fullName>
    </submittedName>
</protein>
<comment type="caution">
    <text evidence="2">The sequence shown here is derived from an EMBL/GenBank/DDBJ whole genome shotgun (WGS) entry which is preliminary data.</text>
</comment>
<reference evidence="2" key="1">
    <citation type="submission" date="2020-09" db="EMBL/GenBank/DDBJ databases">
        <title>Genome-Enabled Discovery of Anthraquinone Biosynthesis in Senna tora.</title>
        <authorList>
            <person name="Kang S.-H."/>
            <person name="Pandey R.P."/>
            <person name="Lee C.-M."/>
            <person name="Sim J.-S."/>
            <person name="Jeong J.-T."/>
            <person name="Choi B.-S."/>
            <person name="Jung M."/>
            <person name="Ginzburg D."/>
            <person name="Zhao K."/>
            <person name="Won S.Y."/>
            <person name="Oh T.-J."/>
            <person name="Yu Y."/>
            <person name="Kim N.-H."/>
            <person name="Lee O.R."/>
            <person name="Lee T.-H."/>
            <person name="Bashyal P."/>
            <person name="Kim T.-S."/>
            <person name="Lee W.-H."/>
            <person name="Kawkins C."/>
            <person name="Kim C.-K."/>
            <person name="Kim J.S."/>
            <person name="Ahn B.O."/>
            <person name="Rhee S.Y."/>
            <person name="Sohng J.K."/>
        </authorList>
    </citation>
    <scope>NUCLEOTIDE SEQUENCE</scope>
    <source>
        <tissue evidence="2">Leaf</tissue>
    </source>
</reference>
<sequence length="78" mass="8840">MGQNMKKAAIAILVITVMMMMSSMAMASRETINYVKKDESEISINEDPQCYPKCFKKCLNIQRNPGMCSFFCHAECGF</sequence>
<evidence type="ECO:0000313" key="3">
    <source>
        <dbReference type="Proteomes" id="UP000634136"/>
    </source>
</evidence>
<dbReference type="EMBL" id="JAAIUW010000002">
    <property type="protein sequence ID" value="KAF7840781.1"/>
    <property type="molecule type" value="Genomic_DNA"/>
</dbReference>
<dbReference type="AlphaFoldDB" id="A0A835CGI9"/>
<feature type="signal peptide" evidence="1">
    <location>
        <begin position="1"/>
        <end position="27"/>
    </location>
</feature>